<organism evidence="1 2">
    <name type="scientific">Sphingomonas guangdongensis</name>
    <dbReference type="NCBI Taxonomy" id="1141890"/>
    <lineage>
        <taxon>Bacteria</taxon>
        <taxon>Pseudomonadati</taxon>
        <taxon>Pseudomonadota</taxon>
        <taxon>Alphaproteobacteria</taxon>
        <taxon>Sphingomonadales</taxon>
        <taxon>Sphingomonadaceae</taxon>
        <taxon>Sphingomonas</taxon>
    </lineage>
</organism>
<dbReference type="AlphaFoldDB" id="A0A285QH11"/>
<evidence type="ECO:0000313" key="2">
    <source>
        <dbReference type="Proteomes" id="UP000219494"/>
    </source>
</evidence>
<protein>
    <recommendedName>
        <fullName evidence="3">Peptidase U49</fullName>
    </recommendedName>
</protein>
<proteinExistence type="predicted"/>
<reference evidence="1 2" key="1">
    <citation type="submission" date="2017-07" db="EMBL/GenBank/DDBJ databases">
        <authorList>
            <person name="Sun Z.S."/>
            <person name="Albrecht U."/>
            <person name="Echele G."/>
            <person name="Lee C.C."/>
        </authorList>
    </citation>
    <scope>NUCLEOTIDE SEQUENCE [LARGE SCALE GENOMIC DNA]</scope>
    <source>
        <strain evidence="1 2">CGMCC 1.12672</strain>
    </source>
</reference>
<evidence type="ECO:0008006" key="3">
    <source>
        <dbReference type="Google" id="ProtNLM"/>
    </source>
</evidence>
<keyword evidence="2" id="KW-1185">Reference proteome</keyword>
<dbReference type="Proteomes" id="UP000219494">
    <property type="component" value="Unassembled WGS sequence"/>
</dbReference>
<dbReference type="EMBL" id="OBMI01000001">
    <property type="protein sequence ID" value="SOB80754.1"/>
    <property type="molecule type" value="Genomic_DNA"/>
</dbReference>
<gene>
    <name evidence="1" type="ORF">SAMN06297144_1220</name>
</gene>
<evidence type="ECO:0000313" key="1">
    <source>
        <dbReference type="EMBL" id="SOB80754.1"/>
    </source>
</evidence>
<accession>A0A285QH11</accession>
<name>A0A285QH11_9SPHN</name>
<dbReference type="RefSeq" id="WP_097063018.1">
    <property type="nucleotide sequence ID" value="NZ_OBMI01000001.1"/>
</dbReference>
<dbReference type="OrthoDB" id="7593190at2"/>
<sequence>MPTPLNDAAADLWSQIFERIAAHPGAAINDPEHDHAADDVVMRAGFAGAGWSEDEISGIVAAGKSAEEKAPSTSPGVSRAAEARHAILCGDVEAEMARQRLDSHALVARGIEPRTGPFASKIGVVMTEQSIIAVGSFTYRFCGLVAKAFTRTLRLEPGLWEPDDFTPARARTLLRRNPAVLIYWLRIHLSFALTGTNLTVPFKPSTKEEIVLVEQVARAMEIFIVAHEYGHHHFGHGRDVEADAHAEEFGADQFALRIGAPLGLQERFWNPYLESGAGGAILLMALETLRHFETFLGGRVPVADTHPVASARIDAFDTVALMEPRRFAALKGYRTASRRLMAVVHELMDEILAGIPVELRASLTRMRAELAAELP</sequence>